<dbReference type="RefSeq" id="WP_159441227.1">
    <property type="nucleotide sequence ID" value="NZ_FRFE01000004.1"/>
</dbReference>
<dbReference type="EMBL" id="FRFE01000004">
    <property type="protein sequence ID" value="SHO45338.1"/>
    <property type="molecule type" value="Genomic_DNA"/>
</dbReference>
<dbReference type="GO" id="GO:0005507">
    <property type="term" value="F:copper ion binding"/>
    <property type="evidence" value="ECO:0007669"/>
    <property type="project" value="TreeGrafter"/>
</dbReference>
<dbReference type="STRING" id="1121416.SAMN02745220_01048"/>
<sequence>MEEPILISTTFERQEHAEELANSLLKRRLVACAQIQGPIKSMYWWKDSIAESVEFVLTVKTFGELYSEVEATVLAEHPYDVPEIIAEPIVHVSAGYLAWMQGEIRG</sequence>
<evidence type="ECO:0000313" key="3">
    <source>
        <dbReference type="Proteomes" id="UP000184603"/>
    </source>
</evidence>
<dbReference type="OrthoDB" id="37622at2"/>
<proteinExistence type="inferred from homology"/>
<dbReference type="Gene3D" id="3.30.70.120">
    <property type="match status" value="1"/>
</dbReference>
<dbReference type="AlphaFoldDB" id="A0A1M7Y0X5"/>
<evidence type="ECO:0000313" key="2">
    <source>
        <dbReference type="EMBL" id="SHO45338.1"/>
    </source>
</evidence>
<evidence type="ECO:0000256" key="1">
    <source>
        <dbReference type="ARBA" id="ARBA00010169"/>
    </source>
</evidence>
<dbReference type="InterPro" id="IPR004323">
    <property type="entry name" value="Ion_tolerance_CutA"/>
</dbReference>
<dbReference type="InterPro" id="IPR011322">
    <property type="entry name" value="N-reg_PII-like_a/b"/>
</dbReference>
<dbReference type="Pfam" id="PF03091">
    <property type="entry name" value="CutA1"/>
    <property type="match status" value="1"/>
</dbReference>
<gene>
    <name evidence="2" type="ORF">SAMN02745220_01048</name>
</gene>
<dbReference type="InterPro" id="IPR015867">
    <property type="entry name" value="N-reg_PII/ATP_PRibTrfase_C"/>
</dbReference>
<dbReference type="PANTHER" id="PTHR23419">
    <property type="entry name" value="DIVALENT CATION TOLERANCE CUTA-RELATED"/>
    <property type="match status" value="1"/>
</dbReference>
<dbReference type="GO" id="GO:0010038">
    <property type="term" value="P:response to metal ion"/>
    <property type="evidence" value="ECO:0007669"/>
    <property type="project" value="InterPro"/>
</dbReference>
<dbReference type="Proteomes" id="UP000184603">
    <property type="component" value="Unassembled WGS sequence"/>
</dbReference>
<dbReference type="SUPFAM" id="SSF54913">
    <property type="entry name" value="GlnB-like"/>
    <property type="match status" value="1"/>
</dbReference>
<reference evidence="2 3" key="1">
    <citation type="submission" date="2016-12" db="EMBL/GenBank/DDBJ databases">
        <authorList>
            <person name="Song W.-J."/>
            <person name="Kurnit D.M."/>
        </authorList>
    </citation>
    <scope>NUCLEOTIDE SEQUENCE [LARGE SCALE GENOMIC DNA]</scope>
    <source>
        <strain evidence="2 3">DSM 18488</strain>
    </source>
</reference>
<accession>A0A1M7Y0X5</accession>
<name>A0A1M7Y0X5_9BACT</name>
<comment type="similarity">
    <text evidence="1">Belongs to the CutA family.</text>
</comment>
<dbReference type="PANTHER" id="PTHR23419:SF8">
    <property type="entry name" value="FI09726P"/>
    <property type="match status" value="1"/>
</dbReference>
<protein>
    <submittedName>
        <fullName evidence="2">Divalent cation tolerance protein</fullName>
    </submittedName>
</protein>
<organism evidence="2 3">
    <name type="scientific">Desulfopila aestuarii DSM 18488</name>
    <dbReference type="NCBI Taxonomy" id="1121416"/>
    <lineage>
        <taxon>Bacteria</taxon>
        <taxon>Pseudomonadati</taxon>
        <taxon>Thermodesulfobacteriota</taxon>
        <taxon>Desulfobulbia</taxon>
        <taxon>Desulfobulbales</taxon>
        <taxon>Desulfocapsaceae</taxon>
        <taxon>Desulfopila</taxon>
    </lineage>
</organism>
<keyword evidence="3" id="KW-1185">Reference proteome</keyword>